<evidence type="ECO:0000313" key="1">
    <source>
        <dbReference type="EMBL" id="KAK7361789.1"/>
    </source>
</evidence>
<dbReference type="Proteomes" id="UP001367508">
    <property type="component" value="Unassembled WGS sequence"/>
</dbReference>
<dbReference type="AlphaFoldDB" id="A0AAN9R8J4"/>
<organism evidence="1 2">
    <name type="scientific">Canavalia gladiata</name>
    <name type="common">Sword bean</name>
    <name type="synonym">Dolichos gladiatus</name>
    <dbReference type="NCBI Taxonomy" id="3824"/>
    <lineage>
        <taxon>Eukaryota</taxon>
        <taxon>Viridiplantae</taxon>
        <taxon>Streptophyta</taxon>
        <taxon>Embryophyta</taxon>
        <taxon>Tracheophyta</taxon>
        <taxon>Spermatophyta</taxon>
        <taxon>Magnoliopsida</taxon>
        <taxon>eudicotyledons</taxon>
        <taxon>Gunneridae</taxon>
        <taxon>Pentapetalae</taxon>
        <taxon>rosids</taxon>
        <taxon>fabids</taxon>
        <taxon>Fabales</taxon>
        <taxon>Fabaceae</taxon>
        <taxon>Papilionoideae</taxon>
        <taxon>50 kb inversion clade</taxon>
        <taxon>NPAAA clade</taxon>
        <taxon>indigoferoid/millettioid clade</taxon>
        <taxon>Phaseoleae</taxon>
        <taxon>Canavalia</taxon>
    </lineage>
</organism>
<keyword evidence="2" id="KW-1185">Reference proteome</keyword>
<dbReference type="EMBL" id="JAYMYQ010000001">
    <property type="protein sequence ID" value="KAK7361789.1"/>
    <property type="molecule type" value="Genomic_DNA"/>
</dbReference>
<gene>
    <name evidence="1" type="ORF">VNO77_03873</name>
</gene>
<comment type="caution">
    <text evidence="1">The sequence shown here is derived from an EMBL/GenBank/DDBJ whole genome shotgun (WGS) entry which is preliminary data.</text>
</comment>
<name>A0AAN9R8J4_CANGL</name>
<protein>
    <submittedName>
        <fullName evidence="1">Uncharacterized protein</fullName>
    </submittedName>
</protein>
<evidence type="ECO:0000313" key="2">
    <source>
        <dbReference type="Proteomes" id="UP001367508"/>
    </source>
</evidence>
<proteinExistence type="predicted"/>
<reference evidence="1 2" key="1">
    <citation type="submission" date="2024-01" db="EMBL/GenBank/DDBJ databases">
        <title>The genomes of 5 underutilized Papilionoideae crops provide insights into root nodulation and disease resistanc.</title>
        <authorList>
            <person name="Jiang F."/>
        </authorList>
    </citation>
    <scope>NUCLEOTIDE SEQUENCE [LARGE SCALE GENOMIC DNA]</scope>
    <source>
        <strain evidence="1">LVBAO_FW01</strain>
        <tissue evidence="1">Leaves</tissue>
    </source>
</reference>
<sequence length="73" mass="8287">MNQSRFCTFSIYEQVKPHDVVNVPASRFHKANLCGTATLISHMIIDVAIGHDTLSRVGRNFKPDQFWAKKSKP</sequence>
<accession>A0AAN9R8J4</accession>